<dbReference type="InterPro" id="IPR013635">
    <property type="entry name" value="Ice2"/>
</dbReference>
<feature type="transmembrane region" description="Helical" evidence="2">
    <location>
        <begin position="66"/>
        <end position="86"/>
    </location>
</feature>
<comment type="caution">
    <text evidence="3">The sequence shown here is derived from an EMBL/GenBank/DDBJ whole genome shotgun (WGS) entry which is preliminary data.</text>
</comment>
<feature type="transmembrane region" description="Helical" evidence="2">
    <location>
        <begin position="382"/>
        <end position="403"/>
    </location>
</feature>
<feature type="transmembrane region" description="Helical" evidence="2">
    <location>
        <begin position="147"/>
        <end position="167"/>
    </location>
</feature>
<dbReference type="GO" id="GO:0000921">
    <property type="term" value="P:septin ring assembly"/>
    <property type="evidence" value="ECO:0007669"/>
    <property type="project" value="TreeGrafter"/>
</dbReference>
<dbReference type="GO" id="GO:0048309">
    <property type="term" value="P:endoplasmic reticulum inheritance"/>
    <property type="evidence" value="ECO:0007669"/>
    <property type="project" value="TreeGrafter"/>
</dbReference>
<dbReference type="EMBL" id="BQFW01000002">
    <property type="protein sequence ID" value="GJJ68981.1"/>
    <property type="molecule type" value="Genomic_DNA"/>
</dbReference>
<dbReference type="GO" id="GO:0097038">
    <property type="term" value="C:perinuclear endoplasmic reticulum"/>
    <property type="evidence" value="ECO:0007669"/>
    <property type="project" value="TreeGrafter"/>
</dbReference>
<dbReference type="AlphaFoldDB" id="A0A9P3LSF7"/>
<keyword evidence="2" id="KW-0812">Transmembrane</keyword>
<keyword evidence="2" id="KW-1133">Transmembrane helix</keyword>
<organism evidence="3 4">
    <name type="scientific">Entomortierella parvispora</name>
    <dbReference type="NCBI Taxonomy" id="205924"/>
    <lineage>
        <taxon>Eukaryota</taxon>
        <taxon>Fungi</taxon>
        <taxon>Fungi incertae sedis</taxon>
        <taxon>Mucoromycota</taxon>
        <taxon>Mortierellomycotina</taxon>
        <taxon>Mortierellomycetes</taxon>
        <taxon>Mortierellales</taxon>
        <taxon>Mortierellaceae</taxon>
        <taxon>Entomortierella</taxon>
    </lineage>
</organism>
<sequence length="415" mass="45494">MLYSVFRASWRVAHYLCLLAFLTLAFDVGRDCGLDFSLWLVSWYVATVVLRRVFSQQGPVKVVVKTMRMAEPVVILALLLLAIFRATKGGNTAAAGASSRWIWEAIIRGSDPVLTLLEGFGTVLIIQKSSQVVRRLANRSDGYQMAFLVLSATVYVISAFGLYQLYAASSPELVPSVKSASVIGCCMTLTIVISIVALASGRGVITDTAFLFAYMVMSMYIAARNEAIESAPTKTRIMPLHSAIEFGQLSIPYLQSLSLQDVEKITIQTLVHLSQLVQVLLKALSPNILISLVYRMGVLMAVAQIAPTLNIGQDAISASSSSNGHAFRRRKSTDDITSLDDDDDSSTNGGVMPFLASMAKPVLLMTHTRILLQYFGYLKPALAIWGWLNSFLCLALFAAELVLARDDVWDHYRSD</sequence>
<keyword evidence="4" id="KW-1185">Reference proteome</keyword>
<evidence type="ECO:0000256" key="1">
    <source>
        <dbReference type="SAM" id="MobiDB-lite"/>
    </source>
</evidence>
<feature type="transmembrane region" description="Helical" evidence="2">
    <location>
        <begin position="179"/>
        <end position="199"/>
    </location>
</feature>
<accession>A0A9P3LSF7</accession>
<protein>
    <submittedName>
        <fullName evidence="3">Uncharacterized protein</fullName>
    </submittedName>
</protein>
<dbReference type="OrthoDB" id="5577218at2759"/>
<dbReference type="Proteomes" id="UP000827284">
    <property type="component" value="Unassembled WGS sequence"/>
</dbReference>
<name>A0A9P3LSF7_9FUNG</name>
<evidence type="ECO:0000313" key="3">
    <source>
        <dbReference type="EMBL" id="GJJ68981.1"/>
    </source>
</evidence>
<evidence type="ECO:0000256" key="2">
    <source>
        <dbReference type="SAM" id="Phobius"/>
    </source>
</evidence>
<dbReference type="Pfam" id="PF08426">
    <property type="entry name" value="ICE2"/>
    <property type="match status" value="1"/>
</dbReference>
<reference evidence="3" key="1">
    <citation type="submission" date="2021-11" db="EMBL/GenBank/DDBJ databases">
        <authorList>
            <person name="Herlambang A."/>
            <person name="Guo Y."/>
            <person name="Takashima Y."/>
            <person name="Nishizawa T."/>
        </authorList>
    </citation>
    <scope>NUCLEOTIDE SEQUENCE</scope>
    <source>
        <strain evidence="3">E1425</strain>
    </source>
</reference>
<dbReference type="GO" id="GO:0005789">
    <property type="term" value="C:endoplasmic reticulum membrane"/>
    <property type="evidence" value="ECO:0007669"/>
    <property type="project" value="TreeGrafter"/>
</dbReference>
<keyword evidence="2" id="KW-0472">Membrane</keyword>
<evidence type="ECO:0000313" key="4">
    <source>
        <dbReference type="Proteomes" id="UP000827284"/>
    </source>
</evidence>
<dbReference type="GO" id="GO:0032541">
    <property type="term" value="C:cortical endoplasmic reticulum"/>
    <property type="evidence" value="ECO:0007669"/>
    <property type="project" value="TreeGrafter"/>
</dbReference>
<gene>
    <name evidence="3" type="ORF">EMPS_01327</name>
</gene>
<dbReference type="PANTHER" id="PTHR31726:SF2">
    <property type="entry name" value="PROTEIN ICE2"/>
    <property type="match status" value="1"/>
</dbReference>
<reference evidence="3" key="2">
    <citation type="journal article" date="2022" name="Microbiol. Resour. Announc.">
        <title>Whole-Genome Sequence of Entomortierella parvispora E1425, a Mucoromycotan Fungus Associated with Burkholderiaceae-Related Endosymbiotic Bacteria.</title>
        <authorList>
            <person name="Herlambang A."/>
            <person name="Guo Y."/>
            <person name="Takashima Y."/>
            <person name="Narisawa K."/>
            <person name="Ohta H."/>
            <person name="Nishizawa T."/>
        </authorList>
    </citation>
    <scope>NUCLEOTIDE SEQUENCE</scope>
    <source>
        <strain evidence="3">E1425</strain>
    </source>
</reference>
<dbReference type="PANTHER" id="PTHR31726">
    <property type="entry name" value="PROTEIN ICE2"/>
    <property type="match status" value="1"/>
</dbReference>
<feature type="region of interest" description="Disordered" evidence="1">
    <location>
        <begin position="318"/>
        <end position="345"/>
    </location>
</feature>
<proteinExistence type="predicted"/>
<feature type="transmembrane region" description="Helical" evidence="2">
    <location>
        <begin position="12"/>
        <end position="30"/>
    </location>
</feature>